<evidence type="ECO:0000259" key="8">
    <source>
        <dbReference type="Pfam" id="PF07715"/>
    </source>
</evidence>
<name>A0ABT3JBZ8_9SPHN</name>
<keyword evidence="3" id="KW-0998">Cell outer membrane</keyword>
<evidence type="ECO:0000256" key="6">
    <source>
        <dbReference type="SAM" id="SignalP"/>
    </source>
</evidence>
<dbReference type="Gene3D" id="2.40.170.20">
    <property type="entry name" value="TonB-dependent receptor, beta-barrel domain"/>
    <property type="match status" value="1"/>
</dbReference>
<evidence type="ECO:0000313" key="10">
    <source>
        <dbReference type="Proteomes" id="UP001526246"/>
    </source>
</evidence>
<feature type="compositionally biased region" description="Polar residues" evidence="5">
    <location>
        <begin position="27"/>
        <end position="36"/>
    </location>
</feature>
<reference evidence="9 10" key="1">
    <citation type="submission" date="2022-10" db="EMBL/GenBank/DDBJ databases">
        <title>Sphingomonas sp.</title>
        <authorList>
            <person name="Jin C."/>
        </authorList>
    </citation>
    <scope>NUCLEOTIDE SEQUENCE [LARGE SCALE GENOMIC DNA]</scope>
    <source>
        <strain evidence="9 10">BN140010</strain>
    </source>
</reference>
<proteinExistence type="inferred from homology"/>
<keyword evidence="2 4" id="KW-0472">Membrane</keyword>
<organism evidence="9 10">
    <name type="scientific">Sphingomonas arvum</name>
    <dbReference type="NCBI Taxonomy" id="2992113"/>
    <lineage>
        <taxon>Bacteria</taxon>
        <taxon>Pseudomonadati</taxon>
        <taxon>Pseudomonadota</taxon>
        <taxon>Alphaproteobacteria</taxon>
        <taxon>Sphingomonadales</taxon>
        <taxon>Sphingomonadaceae</taxon>
        <taxon>Sphingomonas</taxon>
    </lineage>
</organism>
<keyword evidence="9" id="KW-0675">Receptor</keyword>
<evidence type="ECO:0000256" key="3">
    <source>
        <dbReference type="ARBA" id="ARBA00023237"/>
    </source>
</evidence>
<keyword evidence="4" id="KW-0798">TonB box</keyword>
<comment type="subcellular location">
    <subcellularLocation>
        <location evidence="1 4">Cell outer membrane</location>
    </subcellularLocation>
</comment>
<keyword evidence="6" id="KW-0732">Signal</keyword>
<feature type="domain" description="TonB-dependent receptor-like beta-barrel" evidence="7">
    <location>
        <begin position="456"/>
        <end position="901"/>
    </location>
</feature>
<keyword evidence="10" id="KW-1185">Reference proteome</keyword>
<dbReference type="PANTHER" id="PTHR40980:SF3">
    <property type="entry name" value="TONB-DEPENDENT RECEPTOR-LIKE BETA-BARREL DOMAIN-CONTAINING PROTEIN"/>
    <property type="match status" value="1"/>
</dbReference>
<accession>A0ABT3JBZ8</accession>
<dbReference type="NCBIfam" id="TIGR01782">
    <property type="entry name" value="TonB-Xanth-Caul"/>
    <property type="match status" value="1"/>
</dbReference>
<comment type="similarity">
    <text evidence="4">Belongs to the TonB-dependent receptor family.</text>
</comment>
<evidence type="ECO:0000256" key="1">
    <source>
        <dbReference type="ARBA" id="ARBA00004442"/>
    </source>
</evidence>
<sequence length="944" mass="102654">MTIKTFALCSASAAALLIAASPAAAQVQPTDPTQTPDKVGAGTSGDVPAVQEGQTTPAPTDDQGGPGQQTAAADEGTTVVVTGIRRSLNSARNIRRNSEQIIDSVVAEDIGKLPDLNTAQTASRIPGVQVYRQGGEAQNVLVRGLPNFTTTYNGREIFTAETRVVALQDFPSSNIAALEVFKTSSAELVEPGLAGLINVRSRRPFDFSDGQIAGSVWALRTRQGKDWAPNFNFLVTKRFDVGSGELGVLANVSRTEMTYLDAEISNTDFLQTFDAVGGRLNSNGGTGTAARFPDVQRLFYRSGNRVRPSGNVAIQYKPTPDVEFYAEGLYQGFRNKIDDRGLNAEFYRNTAASNLLFRDGTNLVRSGTFTLVGTAGVIPVPPNAPNPLDQEGLFSFQGGTYNKTDTYQIAGGTRITRGPWKFNVDIARTKSTFKGSTESLDRRWINPATVTLDTDRPAFTVSGIDLTDPAQQRFAGLFEQNQKSTGDDWQVRGDVQYDFDGSFLKNVQAGVRYATRDAERRFSDRFAGPIAGFTNASTLPLDFEVFNGVNVGGTSEWAAPTYDSIRDNLAILRLLVGFSTSPVPAALIYTASEKNLAGYGQLNLGSDDIDGTVGFRVSRVKTRVNGPIPTGVPEIDEGSKRTVFLPNASIRARVTPEVQLRAAVSKTRTLASFEQLNPGGTLNRPSGNLTVGVPDNPYTVNGGNPLLKPFTSWNGDAAVEYYFAPSSFVSLTGFHRRIKGFIQQSQVDVTDPTLGVVRIIGPVNTGKGRITGFELQGQAFADFSWLPEWARGFGAQANLTYIKAKTQQPTVPGPNAPLSYQPITDQLNGVSKWNYNLVGIYERNGLAARLTYNGRSSFRALYPLRGDDPTYTEIAHPAGRLDLSLNYDINDAFTLFGDWTNITRKKFRQDFTSARNGQPEAEFVRYKRYDESTISAGVRFRFGR</sequence>
<dbReference type="InterPro" id="IPR000531">
    <property type="entry name" value="Beta-barrel_TonB"/>
</dbReference>
<protein>
    <submittedName>
        <fullName evidence="9">TonB-dependent receptor</fullName>
    </submittedName>
</protein>
<gene>
    <name evidence="9" type="ORF">OMW55_02075</name>
</gene>
<comment type="caution">
    <text evidence="9">The sequence shown here is derived from an EMBL/GenBank/DDBJ whole genome shotgun (WGS) entry which is preliminary data.</text>
</comment>
<dbReference type="Pfam" id="PF07715">
    <property type="entry name" value="Plug"/>
    <property type="match status" value="1"/>
</dbReference>
<dbReference type="InterPro" id="IPR012910">
    <property type="entry name" value="Plug_dom"/>
</dbReference>
<feature type="domain" description="TonB-dependent receptor plug" evidence="8">
    <location>
        <begin position="96"/>
        <end position="187"/>
    </location>
</feature>
<evidence type="ECO:0000256" key="5">
    <source>
        <dbReference type="SAM" id="MobiDB-lite"/>
    </source>
</evidence>
<dbReference type="Gene3D" id="2.170.130.10">
    <property type="entry name" value="TonB-dependent receptor, plug domain"/>
    <property type="match status" value="1"/>
</dbReference>
<feature type="region of interest" description="Disordered" evidence="5">
    <location>
        <begin position="23"/>
        <end position="77"/>
    </location>
</feature>
<evidence type="ECO:0000256" key="2">
    <source>
        <dbReference type="ARBA" id="ARBA00023136"/>
    </source>
</evidence>
<dbReference type="SUPFAM" id="SSF56935">
    <property type="entry name" value="Porins"/>
    <property type="match status" value="1"/>
</dbReference>
<dbReference type="Proteomes" id="UP001526246">
    <property type="component" value="Unassembled WGS sequence"/>
</dbReference>
<evidence type="ECO:0000313" key="9">
    <source>
        <dbReference type="EMBL" id="MCW3796597.1"/>
    </source>
</evidence>
<dbReference type="InterPro" id="IPR037066">
    <property type="entry name" value="Plug_dom_sf"/>
</dbReference>
<dbReference type="EMBL" id="JAPDOB010000001">
    <property type="protein sequence ID" value="MCW3796597.1"/>
    <property type="molecule type" value="Genomic_DNA"/>
</dbReference>
<dbReference type="Pfam" id="PF00593">
    <property type="entry name" value="TonB_dep_Rec_b-barrel"/>
    <property type="match status" value="1"/>
</dbReference>
<feature type="chain" id="PRO_5047333358" evidence="6">
    <location>
        <begin position="26"/>
        <end position="944"/>
    </location>
</feature>
<evidence type="ECO:0000259" key="7">
    <source>
        <dbReference type="Pfam" id="PF00593"/>
    </source>
</evidence>
<dbReference type="PANTHER" id="PTHR40980">
    <property type="entry name" value="PLUG DOMAIN-CONTAINING PROTEIN"/>
    <property type="match status" value="1"/>
</dbReference>
<feature type="signal peptide" evidence="6">
    <location>
        <begin position="1"/>
        <end position="25"/>
    </location>
</feature>
<evidence type="ECO:0000256" key="4">
    <source>
        <dbReference type="RuleBase" id="RU003357"/>
    </source>
</evidence>
<dbReference type="InterPro" id="IPR010104">
    <property type="entry name" value="TonB_rcpt_bac"/>
</dbReference>
<dbReference type="InterPro" id="IPR036942">
    <property type="entry name" value="Beta-barrel_TonB_sf"/>
</dbReference>
<dbReference type="RefSeq" id="WP_264880437.1">
    <property type="nucleotide sequence ID" value="NZ_JAPDOB010000001.1"/>
</dbReference>